<comment type="caution">
    <text evidence="1">The sequence shown here is derived from an EMBL/GenBank/DDBJ whole genome shotgun (WGS) entry which is preliminary data.</text>
</comment>
<accession>A0ACC3N011</accession>
<dbReference type="EMBL" id="JAUTXU010000111">
    <property type="protein sequence ID" value="KAK3707362.1"/>
    <property type="molecule type" value="Genomic_DNA"/>
</dbReference>
<organism evidence="1 2">
    <name type="scientific">Vermiconidia calcicola</name>
    <dbReference type="NCBI Taxonomy" id="1690605"/>
    <lineage>
        <taxon>Eukaryota</taxon>
        <taxon>Fungi</taxon>
        <taxon>Dikarya</taxon>
        <taxon>Ascomycota</taxon>
        <taxon>Pezizomycotina</taxon>
        <taxon>Dothideomycetes</taxon>
        <taxon>Dothideomycetidae</taxon>
        <taxon>Mycosphaerellales</taxon>
        <taxon>Extremaceae</taxon>
        <taxon>Vermiconidia</taxon>
    </lineage>
</organism>
<protein>
    <submittedName>
        <fullName evidence="1">Uncharacterized protein</fullName>
    </submittedName>
</protein>
<sequence length="209" mass="22534">MPSRRSKVTQADFEKLQNLANNGNTAASQLIASHHPLVPTEVAGLKVLAASGDAEAARKVTNRQDAVREAMRKKRAETKRLAALGDPEAIAAIEKAKRYKKGYKGKGGEAKKGRAGDGDVGVETDEGVGMDEGEGEGEGEKDAEEAVSIKQEDKEIGGDEEASENEEIEEGVEVDETEQIIQFEQMEEDDEAQQLMKSLIPKIKKAGNN</sequence>
<keyword evidence="2" id="KW-1185">Reference proteome</keyword>
<dbReference type="Proteomes" id="UP001281147">
    <property type="component" value="Unassembled WGS sequence"/>
</dbReference>
<gene>
    <name evidence="1" type="ORF">LTR37_012206</name>
</gene>
<name>A0ACC3N011_9PEZI</name>
<evidence type="ECO:0000313" key="1">
    <source>
        <dbReference type="EMBL" id="KAK3707362.1"/>
    </source>
</evidence>
<evidence type="ECO:0000313" key="2">
    <source>
        <dbReference type="Proteomes" id="UP001281147"/>
    </source>
</evidence>
<reference evidence="1" key="1">
    <citation type="submission" date="2023-07" db="EMBL/GenBank/DDBJ databases">
        <title>Black Yeasts Isolated from many extreme environments.</title>
        <authorList>
            <person name="Coleine C."/>
            <person name="Stajich J.E."/>
            <person name="Selbmann L."/>
        </authorList>
    </citation>
    <scope>NUCLEOTIDE SEQUENCE</scope>
    <source>
        <strain evidence="1">CCFEE 5714</strain>
    </source>
</reference>
<proteinExistence type="predicted"/>